<dbReference type="GO" id="GO:0005047">
    <property type="term" value="F:signal recognition particle binding"/>
    <property type="evidence" value="ECO:0007669"/>
    <property type="project" value="InterPro"/>
</dbReference>
<dbReference type="InterPro" id="IPR011012">
    <property type="entry name" value="Longin-like_dom_sf"/>
</dbReference>
<name>A0A1S8WVD7_OPIVI</name>
<evidence type="ECO:0000259" key="2">
    <source>
        <dbReference type="Pfam" id="PF04086"/>
    </source>
</evidence>
<dbReference type="GO" id="GO:0005785">
    <property type="term" value="C:signal recognition particle receptor complex"/>
    <property type="evidence" value="ECO:0007669"/>
    <property type="project" value="InterPro"/>
</dbReference>
<feature type="domain" description="Signal recognition particle receptor alpha subunit N-terminal" evidence="2">
    <location>
        <begin position="29"/>
        <end position="143"/>
    </location>
</feature>
<accession>A0A1S8WVD7</accession>
<reference evidence="3 4" key="1">
    <citation type="submission" date="2015-03" db="EMBL/GenBank/DDBJ databases">
        <title>Draft genome of the nematode, Opisthorchis viverrini.</title>
        <authorList>
            <person name="Mitreva M."/>
        </authorList>
    </citation>
    <scope>NUCLEOTIDE SEQUENCE [LARGE SCALE GENOMIC DNA]</scope>
    <source>
        <strain evidence="3">Khon Kaen</strain>
    </source>
</reference>
<keyword evidence="1" id="KW-1133">Transmembrane helix</keyword>
<dbReference type="GO" id="GO:0005525">
    <property type="term" value="F:GTP binding"/>
    <property type="evidence" value="ECO:0007669"/>
    <property type="project" value="InterPro"/>
</dbReference>
<dbReference type="GO" id="GO:0006886">
    <property type="term" value="P:intracellular protein transport"/>
    <property type="evidence" value="ECO:0007669"/>
    <property type="project" value="InterPro"/>
</dbReference>
<dbReference type="Proteomes" id="UP000243686">
    <property type="component" value="Unassembled WGS sequence"/>
</dbReference>
<dbReference type="GO" id="GO:0003924">
    <property type="term" value="F:GTPase activity"/>
    <property type="evidence" value="ECO:0007669"/>
    <property type="project" value="InterPro"/>
</dbReference>
<dbReference type="AlphaFoldDB" id="A0A1S8WVD7"/>
<dbReference type="EMBL" id="KV894287">
    <property type="protein sequence ID" value="OON18331.1"/>
    <property type="molecule type" value="Genomic_DNA"/>
</dbReference>
<proteinExistence type="predicted"/>
<dbReference type="SUPFAM" id="SSF64356">
    <property type="entry name" value="SNARE-like"/>
    <property type="match status" value="1"/>
</dbReference>
<dbReference type="InterPro" id="IPR007222">
    <property type="entry name" value="Sig_recog_particle_rcpt_asu_N"/>
</dbReference>
<keyword evidence="4" id="KW-1185">Reference proteome</keyword>
<dbReference type="Gene3D" id="3.30.450.60">
    <property type="match status" value="1"/>
</dbReference>
<protein>
    <recommendedName>
        <fullName evidence="2">Signal recognition particle receptor alpha subunit N-terminal domain-containing protein</fullName>
    </recommendedName>
</protein>
<organism evidence="3 4">
    <name type="scientific">Opisthorchis viverrini</name>
    <name type="common">Southeast Asian liver fluke</name>
    <dbReference type="NCBI Taxonomy" id="6198"/>
    <lineage>
        <taxon>Eukaryota</taxon>
        <taxon>Metazoa</taxon>
        <taxon>Spiralia</taxon>
        <taxon>Lophotrochozoa</taxon>
        <taxon>Platyhelminthes</taxon>
        <taxon>Trematoda</taxon>
        <taxon>Digenea</taxon>
        <taxon>Opisthorchiida</taxon>
        <taxon>Opisthorchiata</taxon>
        <taxon>Opisthorchiidae</taxon>
        <taxon>Opisthorchis</taxon>
    </lineage>
</organism>
<keyword evidence="1" id="KW-0812">Transmembrane</keyword>
<gene>
    <name evidence="3" type="ORF">X801_05818</name>
</gene>
<sequence>MLDFFVILTKGGIRLWCFPSTVEMFRVSINTFLKSLILKENAGQSPFVHDSRAIKMHMDNEFNLLFIVSLFFGSSFQAAYQNILQLTYVDKFLTSIALEFRDKYKNELRANNIMCKFDELAEIYTENLKRIEREDRALRKSAKWTNAYLRGIRKVKENGGLHDHIRTQEV</sequence>
<keyword evidence="1" id="KW-0472">Membrane</keyword>
<dbReference type="Pfam" id="PF04086">
    <property type="entry name" value="SRP-alpha_N"/>
    <property type="match status" value="1"/>
</dbReference>
<evidence type="ECO:0000313" key="3">
    <source>
        <dbReference type="EMBL" id="OON18331.1"/>
    </source>
</evidence>
<dbReference type="CDD" id="cd14826">
    <property type="entry name" value="SR_alpha_SRX"/>
    <property type="match status" value="1"/>
</dbReference>
<feature type="transmembrane region" description="Helical" evidence="1">
    <location>
        <begin position="62"/>
        <end position="80"/>
    </location>
</feature>
<evidence type="ECO:0000256" key="1">
    <source>
        <dbReference type="SAM" id="Phobius"/>
    </source>
</evidence>
<evidence type="ECO:0000313" key="4">
    <source>
        <dbReference type="Proteomes" id="UP000243686"/>
    </source>
</evidence>